<protein>
    <submittedName>
        <fullName evidence="2">Uncharacterized protein</fullName>
    </submittedName>
</protein>
<dbReference type="Proteomes" id="UP000253208">
    <property type="component" value="Unassembled WGS sequence"/>
</dbReference>
<dbReference type="AlphaFoldDB" id="A0A367FSX1"/>
<feature type="compositionally biased region" description="Polar residues" evidence="1">
    <location>
        <begin position="19"/>
        <end position="30"/>
    </location>
</feature>
<gene>
    <name evidence="2" type="ORF">C4886_17615</name>
</gene>
<dbReference type="RefSeq" id="WP_114002917.1">
    <property type="nucleotide sequence ID" value="NZ_PSQG01000046.1"/>
</dbReference>
<name>A0A367FSX1_9FIRM</name>
<sequence>MSRTSQESSTAFGEVLRPASQNYSHNPQGRIVSNDNRLMIYSQGMKIYVPEDFNPGTLLKLLQTLKKL</sequence>
<reference evidence="2 3" key="1">
    <citation type="submission" date="2018-02" db="EMBL/GenBank/DDBJ databases">
        <title>Complete genome sequencing of Faecalibacterium prausnitzii strains isolated from the human gut.</title>
        <authorList>
            <person name="Fitzgerald B.C."/>
            <person name="Shkoporov A.N."/>
            <person name="Ross P.R."/>
            <person name="Hill C."/>
        </authorList>
    </citation>
    <scope>NUCLEOTIDE SEQUENCE [LARGE SCALE GENOMIC DNA]</scope>
    <source>
        <strain evidence="2 3">APC942/31-1</strain>
    </source>
</reference>
<comment type="caution">
    <text evidence="2">The sequence shown here is derived from an EMBL/GenBank/DDBJ whole genome shotgun (WGS) entry which is preliminary data.</text>
</comment>
<dbReference type="EMBL" id="PSQG01000046">
    <property type="protein sequence ID" value="RCH41557.1"/>
    <property type="molecule type" value="Genomic_DNA"/>
</dbReference>
<feature type="region of interest" description="Disordered" evidence="1">
    <location>
        <begin position="1"/>
        <end position="30"/>
    </location>
</feature>
<evidence type="ECO:0000256" key="1">
    <source>
        <dbReference type="SAM" id="MobiDB-lite"/>
    </source>
</evidence>
<evidence type="ECO:0000313" key="3">
    <source>
        <dbReference type="Proteomes" id="UP000253208"/>
    </source>
</evidence>
<proteinExistence type="predicted"/>
<accession>A0A367FSX1</accession>
<feature type="compositionally biased region" description="Polar residues" evidence="1">
    <location>
        <begin position="1"/>
        <end position="11"/>
    </location>
</feature>
<evidence type="ECO:0000313" key="2">
    <source>
        <dbReference type="EMBL" id="RCH41557.1"/>
    </source>
</evidence>
<organism evidence="2 3">
    <name type="scientific">Blautia obeum</name>
    <dbReference type="NCBI Taxonomy" id="40520"/>
    <lineage>
        <taxon>Bacteria</taxon>
        <taxon>Bacillati</taxon>
        <taxon>Bacillota</taxon>
        <taxon>Clostridia</taxon>
        <taxon>Lachnospirales</taxon>
        <taxon>Lachnospiraceae</taxon>
        <taxon>Blautia</taxon>
    </lineage>
</organism>